<proteinExistence type="predicted"/>
<name>A0A9Q0R6Y9_ANAIG</name>
<dbReference type="AlphaFoldDB" id="A0A9Q0R6Y9"/>
<dbReference type="Proteomes" id="UP001149090">
    <property type="component" value="Unassembled WGS sequence"/>
</dbReference>
<protein>
    <submittedName>
        <fullName evidence="2">Sca1 complex scaffold protein scaa</fullName>
    </submittedName>
</protein>
<dbReference type="PANTHER" id="PTHR37516:SF1">
    <property type="entry name" value="SCA1 COMPLEX SCAFFOLD PROTEIN SCAA"/>
    <property type="match status" value="1"/>
</dbReference>
<dbReference type="EMBL" id="JAPDFW010000103">
    <property type="protein sequence ID" value="KAJ5069567.1"/>
    <property type="molecule type" value="Genomic_DNA"/>
</dbReference>
<dbReference type="OrthoDB" id="17150at2759"/>
<sequence length="1195" mass="142538">MSYQKRSYSLVEKMLDIKSIRNKEEIEKNKRILRTEFNYPYELPQIIQEEQKELKFSQNPKSFLPIYLDSKGNVYNLYFEKLDLKEIFASFENEKSKFNHKIIKNFPKLNRPSPKFPDDLNFKDFSDFETALINWKKDMLTYIGFAKIPKIIGRAYERPQVDLKKVLDQTSEQQRKIEKKMKTQSVSIKHFPSLLSPKPKVQFRETISEIIDFHLPTNFTKISWDQELIPEEPDPENYKTFEEFEIAFQKWSQIIMNTTSLIPPHAINFVDMFGLITNKEKQRREFQTKEKEKKRRLKEKLSENNETITHPNLYLNWILKVNQFVVLNSLNIQDFEKKIFSKSNFVELKENDDQNKFEINNFHRQESEKIVLLKKTQSMMRIIPTKEEFEENQKTEKEEKEIEDFEPKQNLLNGNTIDQINQFIDSVISLQNRNLTKYQQFHSAILGICHGFFSKSSKDQQNKFDNFNQYLRRKDISMKLINESVDSPDNIVGKEVTFAIPKYELSTPFTIKELQTNQKSLRNEVINLDKEHNENNLMAWNHPVSLPTELAKFQELILKLESFDLDIFLKFFTQFIYLDRFEQLLWEKKMYLNNKSVMEYIAQCFTSENFKELLKLLNYSPSILFQSKVSLFIKIFFLFPKSIEIFKTYLDSYQMEEIYHITFAFNFLAKNSFQLFPCVHVFQNFDLVKSNIKYSILERDIFFHYYLKILYQLIQSQRRYSFDSISRILKEKVNYLDASIQTGIDMNKDYFDHVFKFICSNSIHNSAYYLFILMQLLEIESQTFLGQLQSESIGLFQKLTNPQNSKFTTVKLAYHQIWKKLLTLPNWKFFLLSQYSKRTQLLISELKSIIENNNKNNSSLIVELIKCYLKNILESSDQKNETEINISIPLKIFELLKESISVKRKKNGITEIAEILSLFIKLFMKQKLIHFESIVNKKSKKENKWIVTTQFLQEMINLTTEKYEKDEIKTFLFASIRFILRTNQSSNPNLIFPNQENFYSSIISSIQENKKVTIAQQMWGVFTDCVIYQPGSISFFIQNDLFKSLFETLSPLNYINSIYAMKTMVKIMNLVSKESERISQNKFPRRSQKNSLQSFQKDQKIFYRFMEKNLLILKIHLIYTECFLKNKEGQLFTNLGHVYEGFFKSKKMVKLMKNGPNKHMFEEEILLMSRVLGYDNLGKNNQKQKRKKHQKSKQK</sequence>
<evidence type="ECO:0000313" key="3">
    <source>
        <dbReference type="Proteomes" id="UP001149090"/>
    </source>
</evidence>
<evidence type="ECO:0000313" key="2">
    <source>
        <dbReference type="EMBL" id="KAJ5069567.1"/>
    </source>
</evidence>
<keyword evidence="1" id="KW-0175">Coiled coil</keyword>
<keyword evidence="3" id="KW-1185">Reference proteome</keyword>
<gene>
    <name evidence="2" type="ORF">M0811_02137</name>
</gene>
<dbReference type="GO" id="GO:1904515">
    <property type="term" value="P:positive regulation of TORC2 signaling"/>
    <property type="evidence" value="ECO:0007669"/>
    <property type="project" value="TreeGrafter"/>
</dbReference>
<dbReference type="InterPro" id="IPR037474">
    <property type="entry name" value="ScaA"/>
</dbReference>
<organism evidence="2 3">
    <name type="scientific">Anaeramoeba ignava</name>
    <name type="common">Anaerobic marine amoeba</name>
    <dbReference type="NCBI Taxonomy" id="1746090"/>
    <lineage>
        <taxon>Eukaryota</taxon>
        <taxon>Metamonada</taxon>
        <taxon>Anaeramoebidae</taxon>
        <taxon>Anaeramoeba</taxon>
    </lineage>
</organism>
<feature type="coiled-coil region" evidence="1">
    <location>
        <begin position="276"/>
        <end position="304"/>
    </location>
</feature>
<dbReference type="GO" id="GO:0005829">
    <property type="term" value="C:cytosol"/>
    <property type="evidence" value="ECO:0007669"/>
    <property type="project" value="TreeGrafter"/>
</dbReference>
<dbReference type="GO" id="GO:0046579">
    <property type="term" value="P:positive regulation of Ras protein signal transduction"/>
    <property type="evidence" value="ECO:0007669"/>
    <property type="project" value="TreeGrafter"/>
</dbReference>
<accession>A0A9Q0R6Y9</accession>
<comment type="caution">
    <text evidence="2">The sequence shown here is derived from an EMBL/GenBank/DDBJ whole genome shotgun (WGS) entry which is preliminary data.</text>
</comment>
<evidence type="ECO:0000256" key="1">
    <source>
        <dbReference type="SAM" id="Coils"/>
    </source>
</evidence>
<dbReference type="GO" id="GO:0005886">
    <property type="term" value="C:plasma membrane"/>
    <property type="evidence" value="ECO:0007669"/>
    <property type="project" value="TreeGrafter"/>
</dbReference>
<reference evidence="2" key="1">
    <citation type="submission" date="2022-10" db="EMBL/GenBank/DDBJ databases">
        <title>Novel sulphate-reducing endosymbionts in the free-living metamonad Anaeramoeba.</title>
        <authorList>
            <person name="Jerlstrom-Hultqvist J."/>
            <person name="Cepicka I."/>
            <person name="Gallot-Lavallee L."/>
            <person name="Salas-Leiva D."/>
            <person name="Curtis B.A."/>
            <person name="Zahonova K."/>
            <person name="Pipaliya S."/>
            <person name="Dacks J."/>
            <person name="Roger A.J."/>
        </authorList>
    </citation>
    <scope>NUCLEOTIDE SEQUENCE</scope>
    <source>
        <strain evidence="2">BMAN</strain>
    </source>
</reference>
<dbReference type="PANTHER" id="PTHR37516">
    <property type="entry name" value="SCA1 COMPLEX SCAFFOLD PROTEIN SCAA"/>
    <property type="match status" value="1"/>
</dbReference>